<dbReference type="EMBL" id="MFLM01000021">
    <property type="protein sequence ID" value="OGG67832.1"/>
    <property type="molecule type" value="Genomic_DNA"/>
</dbReference>
<name>A0A1F6E3P1_9BACT</name>
<accession>A0A1F6E3P1</accession>
<reference evidence="1 2" key="1">
    <citation type="journal article" date="2016" name="Nat. Commun.">
        <title>Thousands of microbial genomes shed light on interconnected biogeochemical processes in an aquifer system.</title>
        <authorList>
            <person name="Anantharaman K."/>
            <person name="Brown C.T."/>
            <person name="Hug L.A."/>
            <person name="Sharon I."/>
            <person name="Castelle C.J."/>
            <person name="Probst A.J."/>
            <person name="Thomas B.C."/>
            <person name="Singh A."/>
            <person name="Wilkins M.J."/>
            <person name="Karaoz U."/>
            <person name="Brodie E.L."/>
            <person name="Williams K.H."/>
            <person name="Hubbard S.S."/>
            <person name="Banfield J.F."/>
        </authorList>
    </citation>
    <scope>NUCLEOTIDE SEQUENCE [LARGE SCALE GENOMIC DNA]</scope>
</reference>
<dbReference type="AlphaFoldDB" id="A0A1F6E3P1"/>
<dbReference type="Proteomes" id="UP000177107">
    <property type="component" value="Unassembled WGS sequence"/>
</dbReference>
<organism evidence="1 2">
    <name type="scientific">Candidatus Kaiserbacteria bacterium RIFCSPHIGHO2_02_FULL_56_30</name>
    <dbReference type="NCBI Taxonomy" id="1798499"/>
    <lineage>
        <taxon>Bacteria</taxon>
        <taxon>Candidatus Kaiseribacteriota</taxon>
    </lineage>
</organism>
<sequence>MDHHGRHLGFNKSRSRQCDAGRLGFNVSGTRFNHHLHYDRDGRRRDYNVHGNRYRFRPATSRTNVCIIGKSFFNNDWRFLDSLLDFNERNVRFYRPRGWERDTGRRRFSFCFSVINDNLHLDRNRLWRHRGLRHNRYCYHNTSASSRAHLHFVRKSFFNNDWRFLDSFVGERECNECFY</sequence>
<evidence type="ECO:0000313" key="1">
    <source>
        <dbReference type="EMBL" id="OGG67832.1"/>
    </source>
</evidence>
<comment type="caution">
    <text evidence="1">The sequence shown here is derived from an EMBL/GenBank/DDBJ whole genome shotgun (WGS) entry which is preliminary data.</text>
</comment>
<proteinExistence type="predicted"/>
<protein>
    <submittedName>
        <fullName evidence="1">Uncharacterized protein</fullName>
    </submittedName>
</protein>
<gene>
    <name evidence="1" type="ORF">A3C95_02035</name>
</gene>
<evidence type="ECO:0000313" key="2">
    <source>
        <dbReference type="Proteomes" id="UP000177107"/>
    </source>
</evidence>